<evidence type="ECO:0000256" key="2">
    <source>
        <dbReference type="ARBA" id="ARBA00005745"/>
    </source>
</evidence>
<evidence type="ECO:0000256" key="5">
    <source>
        <dbReference type="ARBA" id="ARBA00022989"/>
    </source>
</evidence>
<gene>
    <name evidence="9" type="ORF">CO173_02555</name>
</gene>
<feature type="transmembrane region" description="Helical" evidence="7">
    <location>
        <begin position="189"/>
        <end position="218"/>
    </location>
</feature>
<evidence type="ECO:0000256" key="3">
    <source>
        <dbReference type="ARBA" id="ARBA00022475"/>
    </source>
</evidence>
<dbReference type="InterPro" id="IPR018076">
    <property type="entry name" value="T2SS_GspF_dom"/>
</dbReference>
<dbReference type="Proteomes" id="UP000231263">
    <property type="component" value="Unassembled WGS sequence"/>
</dbReference>
<comment type="caution">
    <text evidence="9">The sequence shown here is derived from an EMBL/GenBank/DDBJ whole genome shotgun (WGS) entry which is preliminary data.</text>
</comment>
<dbReference type="InterPro" id="IPR042094">
    <property type="entry name" value="T2SS_GspF_sf"/>
</dbReference>
<dbReference type="PRINTS" id="PR00812">
    <property type="entry name" value="BCTERIALGSPF"/>
</dbReference>
<evidence type="ECO:0000259" key="8">
    <source>
        <dbReference type="Pfam" id="PF00482"/>
    </source>
</evidence>
<evidence type="ECO:0000313" key="10">
    <source>
        <dbReference type="Proteomes" id="UP000231263"/>
    </source>
</evidence>
<dbReference type="AlphaFoldDB" id="A0A2M7XFJ6"/>
<evidence type="ECO:0000256" key="7">
    <source>
        <dbReference type="SAM" id="Phobius"/>
    </source>
</evidence>
<dbReference type="PANTHER" id="PTHR30012:SF0">
    <property type="entry name" value="TYPE II SECRETION SYSTEM PROTEIN F-RELATED"/>
    <property type="match status" value="1"/>
</dbReference>
<name>A0A2M7XFJ6_9BACT</name>
<evidence type="ECO:0000256" key="4">
    <source>
        <dbReference type="ARBA" id="ARBA00022692"/>
    </source>
</evidence>
<feature type="transmembrane region" description="Helical" evidence="7">
    <location>
        <begin position="147"/>
        <end position="169"/>
    </location>
</feature>
<keyword evidence="5 7" id="KW-1133">Transmembrane helix</keyword>
<keyword evidence="4 7" id="KW-0812">Transmembrane</keyword>
<feature type="domain" description="Type II secretion system protein GspF" evidence="8">
    <location>
        <begin position="50"/>
        <end position="170"/>
    </location>
</feature>
<dbReference type="Gene3D" id="1.20.81.30">
    <property type="entry name" value="Type II secretion system (T2SS), domain F"/>
    <property type="match status" value="2"/>
</dbReference>
<dbReference type="InterPro" id="IPR003004">
    <property type="entry name" value="GspF/PilC"/>
</dbReference>
<comment type="similarity">
    <text evidence="2">Belongs to the GSP F family.</text>
</comment>
<comment type="subcellular location">
    <subcellularLocation>
        <location evidence="1">Cell membrane</location>
        <topology evidence="1">Multi-pass membrane protein</topology>
    </subcellularLocation>
</comment>
<sequence>MAKTITKKVNNSPTKNSLNRVVAKEGKLPWYKTEISLGKVKTTDVAMVSKHFAVMLNAGLSVPEALEVITEQSVGTLKKVLKRVNRRVQGGSAFADALKFESKTFDASFISAVEVGENSGTLDANLERLAKQMESDLSLKRNVQSAMIYPSVVLSMAVVLGFGIAIFVLPQVSQIFESLNVELPITTRILIWVSNFFVAYGAIVVPASIGGTVFFLWFSRRKAVRPITDRVLLAIPVVGVFTNLINRARFCRTVGTLLQSGTAIEEALDITSRVMPNYVYAKSVKNMMKQVAGGSEFSAIIERYPDLYPKMIQRMVAVGERSASLGSTLEFLADYYEERVMVMSKNLSSILEPIMLLFIGGVVAIMAMSILTPIYSILSGV</sequence>
<organism evidence="9 10">
    <name type="scientific">Candidatus Uhrbacteria bacterium CG_4_9_14_3_um_filter_41_35</name>
    <dbReference type="NCBI Taxonomy" id="1975034"/>
    <lineage>
        <taxon>Bacteria</taxon>
        <taxon>Candidatus Uhriibacteriota</taxon>
    </lineage>
</organism>
<dbReference type="Pfam" id="PF00482">
    <property type="entry name" value="T2SSF"/>
    <property type="match status" value="2"/>
</dbReference>
<keyword evidence="6 7" id="KW-0472">Membrane</keyword>
<dbReference type="GO" id="GO:0005886">
    <property type="term" value="C:plasma membrane"/>
    <property type="evidence" value="ECO:0007669"/>
    <property type="project" value="UniProtKB-SubCell"/>
</dbReference>
<protein>
    <recommendedName>
        <fullName evidence="8">Type II secretion system protein GspF domain-containing protein</fullName>
    </recommendedName>
</protein>
<evidence type="ECO:0000256" key="1">
    <source>
        <dbReference type="ARBA" id="ARBA00004651"/>
    </source>
</evidence>
<proteinExistence type="inferred from homology"/>
<dbReference type="EMBL" id="PFWT01000009">
    <property type="protein sequence ID" value="PJA46625.1"/>
    <property type="molecule type" value="Genomic_DNA"/>
</dbReference>
<feature type="transmembrane region" description="Helical" evidence="7">
    <location>
        <begin position="354"/>
        <end position="378"/>
    </location>
</feature>
<dbReference type="PANTHER" id="PTHR30012">
    <property type="entry name" value="GENERAL SECRETION PATHWAY PROTEIN"/>
    <property type="match status" value="1"/>
</dbReference>
<accession>A0A2M7XFJ6</accession>
<evidence type="ECO:0000256" key="6">
    <source>
        <dbReference type="ARBA" id="ARBA00023136"/>
    </source>
</evidence>
<reference evidence="10" key="1">
    <citation type="submission" date="2017-09" db="EMBL/GenBank/DDBJ databases">
        <title>Depth-based differentiation of microbial function through sediment-hosted aquifers and enrichment of novel symbionts in the deep terrestrial subsurface.</title>
        <authorList>
            <person name="Probst A.J."/>
            <person name="Ladd B."/>
            <person name="Jarett J.K."/>
            <person name="Geller-Mcgrath D.E."/>
            <person name="Sieber C.M.K."/>
            <person name="Emerson J.B."/>
            <person name="Anantharaman K."/>
            <person name="Thomas B.C."/>
            <person name="Malmstrom R."/>
            <person name="Stieglmeier M."/>
            <person name="Klingl A."/>
            <person name="Woyke T."/>
            <person name="Ryan C.M."/>
            <person name="Banfield J.F."/>
        </authorList>
    </citation>
    <scope>NUCLEOTIDE SEQUENCE [LARGE SCALE GENOMIC DNA]</scope>
</reference>
<feature type="domain" description="Type II secretion system protein GspF" evidence="8">
    <location>
        <begin position="250"/>
        <end position="373"/>
    </location>
</feature>
<keyword evidence="3" id="KW-1003">Cell membrane</keyword>
<evidence type="ECO:0000313" key="9">
    <source>
        <dbReference type="EMBL" id="PJA46625.1"/>
    </source>
</evidence>